<dbReference type="Proteomes" id="UP000184386">
    <property type="component" value="Unassembled WGS sequence"/>
</dbReference>
<dbReference type="OrthoDB" id="2066348at2"/>
<evidence type="ECO:0000313" key="4">
    <source>
        <dbReference type="Proteomes" id="UP000184386"/>
    </source>
</evidence>
<dbReference type="EMBL" id="FRAC01000016">
    <property type="protein sequence ID" value="SHK74089.1"/>
    <property type="molecule type" value="Genomic_DNA"/>
</dbReference>
<evidence type="ECO:0000256" key="1">
    <source>
        <dbReference type="SAM" id="Coils"/>
    </source>
</evidence>
<proteinExistence type="predicted"/>
<sequence length="182" mass="21121">MNISLKPYKDYKSAEVKSSRSTIKEALDKYRETLQASQAKTKEANKDYEDRIYQKLNAGKRLTSNELDYLRTNNPEMYMKAIRLQMKRDAVESCLKNCKSKKEVEDVAGLQLGAISEKDPDREAMINTVNEAIKEFKKTDQYKRLPEDIKEEEKGQDKQKSDGYDYQGGLLNSNIRDFDIKL</sequence>
<evidence type="ECO:0000313" key="3">
    <source>
        <dbReference type="EMBL" id="SHK74089.1"/>
    </source>
</evidence>
<protein>
    <submittedName>
        <fullName evidence="3">Uncharacterized protein</fullName>
    </submittedName>
</protein>
<feature type="region of interest" description="Disordered" evidence="2">
    <location>
        <begin position="144"/>
        <end position="182"/>
    </location>
</feature>
<organism evidence="3 4">
    <name type="scientific">Anaerocolumna jejuensis DSM 15929</name>
    <dbReference type="NCBI Taxonomy" id="1121322"/>
    <lineage>
        <taxon>Bacteria</taxon>
        <taxon>Bacillati</taxon>
        <taxon>Bacillota</taxon>
        <taxon>Clostridia</taxon>
        <taxon>Lachnospirales</taxon>
        <taxon>Lachnospiraceae</taxon>
        <taxon>Anaerocolumna</taxon>
    </lineage>
</organism>
<dbReference type="RefSeq" id="WP_073277782.1">
    <property type="nucleotide sequence ID" value="NZ_FRAC01000016.1"/>
</dbReference>
<evidence type="ECO:0000256" key="2">
    <source>
        <dbReference type="SAM" id="MobiDB-lite"/>
    </source>
</evidence>
<dbReference type="AlphaFoldDB" id="A0A1M6UXV1"/>
<reference evidence="3 4" key="1">
    <citation type="submission" date="2016-11" db="EMBL/GenBank/DDBJ databases">
        <authorList>
            <person name="Jaros S."/>
            <person name="Januszkiewicz K."/>
            <person name="Wedrychowicz H."/>
        </authorList>
    </citation>
    <scope>NUCLEOTIDE SEQUENCE [LARGE SCALE GENOMIC DNA]</scope>
    <source>
        <strain evidence="3 4">DSM 15929</strain>
    </source>
</reference>
<name>A0A1M6UXV1_9FIRM</name>
<dbReference type="STRING" id="1121322.SAMN02745136_03234"/>
<keyword evidence="1" id="KW-0175">Coiled coil</keyword>
<keyword evidence="4" id="KW-1185">Reference proteome</keyword>
<feature type="coiled-coil region" evidence="1">
    <location>
        <begin position="20"/>
        <end position="51"/>
    </location>
</feature>
<feature type="compositionally biased region" description="Basic and acidic residues" evidence="2">
    <location>
        <begin position="144"/>
        <end position="163"/>
    </location>
</feature>
<gene>
    <name evidence="3" type="ORF">SAMN02745136_03234</name>
</gene>
<accession>A0A1M6UXV1</accession>